<dbReference type="GO" id="GO:0008299">
    <property type="term" value="P:isoprenoid biosynthetic process"/>
    <property type="evidence" value="ECO:0007669"/>
    <property type="project" value="UniProtKB-KW"/>
</dbReference>
<dbReference type="InterPro" id="IPR055140">
    <property type="entry name" value="Thiolase_C_2"/>
</dbReference>
<dbReference type="PANTHER" id="PTHR42870">
    <property type="entry name" value="ACETYL-COA C-ACETYLTRANSFERASE"/>
    <property type="match status" value="1"/>
</dbReference>
<reference evidence="3 4" key="1">
    <citation type="submission" date="2017-04" db="EMBL/GenBank/DDBJ databases">
        <title>Novel microbial lineages endemic to geothermal iron-oxide mats fill important gaps in the evolutionary history of Archaea.</title>
        <authorList>
            <person name="Jay Z.J."/>
            <person name="Beam J.P."/>
            <person name="Dlakic M."/>
            <person name="Rusch D.B."/>
            <person name="Kozubal M.A."/>
            <person name="Inskeep W.P."/>
        </authorList>
    </citation>
    <scope>NUCLEOTIDE SEQUENCE [LARGE SCALE GENOMIC DNA]</scope>
    <source>
        <strain evidence="3">ECH_B_SAG-F08</strain>
    </source>
</reference>
<dbReference type="Gene3D" id="3.40.47.10">
    <property type="match status" value="1"/>
</dbReference>
<evidence type="ECO:0000313" key="4">
    <source>
        <dbReference type="Proteomes" id="UP000240381"/>
    </source>
</evidence>
<gene>
    <name evidence="3" type="ORF">B9Q11_03505</name>
</gene>
<evidence type="ECO:0000259" key="2">
    <source>
        <dbReference type="Pfam" id="PF22691"/>
    </source>
</evidence>
<organism evidence="3 4">
    <name type="scientific">Candidatus Marsarchaeota G2 archaeon ECH_B_SAG-F08</name>
    <dbReference type="NCBI Taxonomy" id="1978165"/>
    <lineage>
        <taxon>Archaea</taxon>
        <taxon>Candidatus Marsarchaeota</taxon>
        <taxon>Candidatus Marsarchaeota group 2</taxon>
    </lineage>
</organism>
<name>A0A2R6BGM0_9ARCH</name>
<dbReference type="Pfam" id="PF22691">
    <property type="entry name" value="Thiolase_C_1"/>
    <property type="match status" value="1"/>
</dbReference>
<evidence type="ECO:0000256" key="1">
    <source>
        <dbReference type="ARBA" id="ARBA00023229"/>
    </source>
</evidence>
<keyword evidence="1" id="KW-0414">Isoprene biosynthesis</keyword>
<comment type="caution">
    <text evidence="3">The sequence shown here is derived from an EMBL/GenBank/DDBJ whole genome shotgun (WGS) entry which is preliminary data.</text>
</comment>
<dbReference type="CDD" id="cd00829">
    <property type="entry name" value="SCP-x_thiolase"/>
    <property type="match status" value="1"/>
</dbReference>
<dbReference type="SUPFAM" id="SSF53901">
    <property type="entry name" value="Thiolase-like"/>
    <property type="match status" value="2"/>
</dbReference>
<evidence type="ECO:0000313" key="3">
    <source>
        <dbReference type="EMBL" id="PSN97761.1"/>
    </source>
</evidence>
<dbReference type="Proteomes" id="UP000240381">
    <property type="component" value="Unassembled WGS sequence"/>
</dbReference>
<sequence length="398" mass="43880">MTTVILAGVSLPPSRARKEKGEQILSAEQYQAMAFNALLEKIGWQKSDLSNIRYALGLNIPLWPHALIYSAEVASNLGISPKITFVSDHGGMSALNLLLQAHSLLTSKIVDYVILLGADSPMTPANPQGKWRLERTWRYEINYELPLGMIGPLSEAALIAKRHMHLYGTKEEHMGKIAVSFRFNALENPNAYLRQPLSLDEYLKTPYIAQPLRMFDAVIPINCGYALMLSREEEGKRLTDKFVKVDSISTRINFEAENELREITNLGLKSLIEETLRKADTTLEKVDVFQLYDDFTIITLIQIEELGVCEKGKGGSFVENNDLTYKGNFPINTGGGQLSAGQAGTAGGFTLLIEAVNQLQEEGGSRQVKGAQKALVTGLGGLGYNHNLLNQGVVLLSR</sequence>
<dbReference type="AlphaFoldDB" id="A0A2R6BGM0"/>
<feature type="domain" description="Thiolase C-terminal" evidence="2">
    <location>
        <begin position="264"/>
        <end position="386"/>
    </location>
</feature>
<dbReference type="EMBL" id="NEXM01000049">
    <property type="protein sequence ID" value="PSN97761.1"/>
    <property type="molecule type" value="Genomic_DNA"/>
</dbReference>
<protein>
    <recommendedName>
        <fullName evidence="2">Thiolase C-terminal domain-containing protein</fullName>
    </recommendedName>
</protein>
<dbReference type="PANTHER" id="PTHR42870:SF2">
    <property type="entry name" value="LIPID-TRANSFER PROTEIN, PUTATIVE-RELATED"/>
    <property type="match status" value="1"/>
</dbReference>
<dbReference type="GO" id="GO:0016746">
    <property type="term" value="F:acyltransferase activity"/>
    <property type="evidence" value="ECO:0007669"/>
    <property type="project" value="InterPro"/>
</dbReference>
<dbReference type="InterPro" id="IPR016039">
    <property type="entry name" value="Thiolase-like"/>
</dbReference>
<accession>A0A2R6BGM0</accession>
<proteinExistence type="predicted"/>